<name>W8B1H4_CERCA</name>
<sequence length="321" mass="37402">MAEEQAQIPPVQLVEELTRREQQLKQMRQAYIELQQRQLANDGNLQRIMKNITHLPTFTGTGEVTTNTFMSSVDYLLSTIRDEQTRRKTTRAVYYRVIQGEAKNVIINIPQPDDWNQIKKALKLRYKRDTEPHEIYRKICNLRINSMLTSILLIWTHPSYGLLTTTELTEQTGFVDIHLRTQDIVNLSYSDNHKGPFIVYLDKKKTKKESARTPINAIRVRKLIQEHKVEDVIDIVKIGYGRCKITFKNGNAANNFSELINDQYEARIFVNFVSKIEMMFDVPTDISEGELLEGISSPIKIIRIMRVMRTNDGIKYPTRRV</sequence>
<dbReference type="OrthoDB" id="8061201at2759"/>
<reference evidence="1" key="2">
    <citation type="journal article" date="2014" name="BMC Genomics">
        <title>A genomic perspective to assessing quality of mass-reared SIT flies used in Mediterranean fruit fly (Ceratitis capitata) eradication in California.</title>
        <authorList>
            <person name="Calla B."/>
            <person name="Hall B."/>
            <person name="Hou S."/>
            <person name="Geib S.M."/>
        </authorList>
    </citation>
    <scope>NUCLEOTIDE SEQUENCE</scope>
</reference>
<proteinExistence type="evidence at transcript level"/>
<reference evidence="1" key="1">
    <citation type="submission" date="2013-07" db="EMBL/GenBank/DDBJ databases">
        <authorList>
            <person name="Geib S."/>
        </authorList>
    </citation>
    <scope>NUCLEOTIDE SEQUENCE</scope>
</reference>
<dbReference type="AlphaFoldDB" id="W8B1H4"/>
<dbReference type="EMBL" id="GAMC01014203">
    <property type="protein sequence ID" value="JAB92352.1"/>
    <property type="molecule type" value="mRNA"/>
</dbReference>
<organism evidence="1">
    <name type="scientific">Ceratitis capitata</name>
    <name type="common">Mediterranean fruit fly</name>
    <name type="synonym">Tephritis capitata</name>
    <dbReference type="NCBI Taxonomy" id="7213"/>
    <lineage>
        <taxon>Eukaryota</taxon>
        <taxon>Metazoa</taxon>
        <taxon>Ecdysozoa</taxon>
        <taxon>Arthropoda</taxon>
        <taxon>Hexapoda</taxon>
        <taxon>Insecta</taxon>
        <taxon>Pterygota</taxon>
        <taxon>Neoptera</taxon>
        <taxon>Endopterygota</taxon>
        <taxon>Diptera</taxon>
        <taxon>Brachycera</taxon>
        <taxon>Muscomorpha</taxon>
        <taxon>Tephritoidea</taxon>
        <taxon>Tephritidae</taxon>
        <taxon>Ceratitis</taxon>
        <taxon>Ceratitis</taxon>
    </lineage>
</organism>
<protein>
    <submittedName>
        <fullName evidence="1">Uncharacterized protein</fullName>
    </submittedName>
</protein>
<accession>W8B1H4</accession>
<evidence type="ECO:0000313" key="1">
    <source>
        <dbReference type="EMBL" id="JAB92352.1"/>
    </source>
</evidence>